<keyword evidence="3" id="KW-1185">Reference proteome</keyword>
<dbReference type="SUPFAM" id="SSF160631">
    <property type="entry name" value="SMI1/KNR4-like"/>
    <property type="match status" value="1"/>
</dbReference>
<dbReference type="InterPro" id="IPR037883">
    <property type="entry name" value="Knr4/Smi1-like_sf"/>
</dbReference>
<dbReference type="AlphaFoldDB" id="H8MTD0"/>
<dbReference type="InParanoid" id="H8MTD0"/>
<gene>
    <name evidence="2" type="ordered locus">COCOR_00036</name>
</gene>
<dbReference type="KEGG" id="ccx:COCOR_00036"/>
<evidence type="ECO:0000259" key="1">
    <source>
        <dbReference type="Pfam" id="PF09346"/>
    </source>
</evidence>
<accession>H8MTD0</accession>
<proteinExistence type="predicted"/>
<dbReference type="HOGENOM" id="CLU_178389_0_0_7"/>
<evidence type="ECO:0000313" key="3">
    <source>
        <dbReference type="Proteomes" id="UP000007587"/>
    </source>
</evidence>
<feature type="domain" description="Knr4/Smi1-like" evidence="1">
    <location>
        <begin position="16"/>
        <end position="97"/>
    </location>
</feature>
<protein>
    <recommendedName>
        <fullName evidence="1">Knr4/Smi1-like domain-containing protein</fullName>
    </recommendedName>
</protein>
<reference evidence="2 3" key="1">
    <citation type="journal article" date="2012" name="J. Bacteriol.">
        <title>Complete Genome Sequence of the Fruiting Myxobacterium Corallococcus coralloides DSM 2259.</title>
        <authorList>
            <person name="Huntley S."/>
            <person name="Zhang Y."/>
            <person name="Treuner-Lange A."/>
            <person name="Kneip S."/>
            <person name="Sensen C.W."/>
            <person name="Sogaard-Andersen L."/>
        </authorList>
    </citation>
    <scope>NUCLEOTIDE SEQUENCE [LARGE SCALE GENOMIC DNA]</scope>
    <source>
        <strain evidence="3">ATCC 25202 / DSM 2259 / NBRC 100086 / M2</strain>
    </source>
</reference>
<name>H8MTD0_CORCM</name>
<dbReference type="EMBL" id="CP003389">
    <property type="protein sequence ID" value="AFE03227.1"/>
    <property type="molecule type" value="Genomic_DNA"/>
</dbReference>
<evidence type="ECO:0000313" key="2">
    <source>
        <dbReference type="EMBL" id="AFE03227.1"/>
    </source>
</evidence>
<organism evidence="2 3">
    <name type="scientific">Corallococcus coralloides (strain ATCC 25202 / DSM 2259 / NBRC 100086 / M2)</name>
    <name type="common">Myxococcus coralloides</name>
    <dbReference type="NCBI Taxonomy" id="1144275"/>
    <lineage>
        <taxon>Bacteria</taxon>
        <taxon>Pseudomonadati</taxon>
        <taxon>Myxococcota</taxon>
        <taxon>Myxococcia</taxon>
        <taxon>Myxococcales</taxon>
        <taxon>Cystobacterineae</taxon>
        <taxon>Myxococcaceae</taxon>
        <taxon>Corallococcus</taxon>
    </lineage>
</organism>
<dbReference type="STRING" id="1144275.COCOR_00036"/>
<dbReference type="Proteomes" id="UP000007587">
    <property type="component" value="Chromosome"/>
</dbReference>
<reference evidence="3" key="2">
    <citation type="submission" date="2012-03" db="EMBL/GenBank/DDBJ databases">
        <title>Genome sequence of the fruiting myxobacterium Corallococcus coralloides DSM 2259.</title>
        <authorList>
            <person name="Huntley S."/>
            <person name="Zhang Y."/>
            <person name="Treuner-Lange A."/>
            <person name="Sensen C.W."/>
            <person name="Sogaard-Andersen L."/>
        </authorList>
    </citation>
    <scope>NUCLEOTIDE SEQUENCE [LARGE SCALE GENOMIC DNA]</scope>
    <source>
        <strain evidence="3">ATCC 25202 / DSM 2259 / NBRC 100086 / M2</strain>
    </source>
</reference>
<dbReference type="Gene3D" id="3.40.1580.10">
    <property type="entry name" value="SMI1/KNR4-like"/>
    <property type="match status" value="1"/>
</dbReference>
<dbReference type="Pfam" id="PF09346">
    <property type="entry name" value="SMI1_KNR4"/>
    <property type="match status" value="1"/>
</dbReference>
<dbReference type="InterPro" id="IPR018958">
    <property type="entry name" value="Knr4/Smi1-like_dom"/>
</dbReference>
<sequence>MPSVCCFDYCNFEYKIIHEFLSLPEAIQAYKTGVDKKALAQDLFPFAIDEGGNYLCLGRDDEVFYCVHDIWDEQLDAAENQARARTLIAPSFSSFIDDLVTSDEAGLE</sequence>